<evidence type="ECO:0000313" key="4">
    <source>
        <dbReference type="Proteomes" id="UP000016931"/>
    </source>
</evidence>
<sequence length="97" mass="10448">MAMFSHVLMAVPAFTTYLPTCHTTKSGHHIIAIQTSCCFFAHEDHSSVSGLSTGIPGLLMPRNALLNQAVLVPLTGRASPGPSHARLQRVHPAERLH</sequence>
<dbReference type="HOGENOM" id="CLU_2348026_0_0_1"/>
<dbReference type="AlphaFoldDB" id="N1QLZ2"/>
<evidence type="ECO:0000256" key="2">
    <source>
        <dbReference type="SAM" id="SignalP"/>
    </source>
</evidence>
<feature type="region of interest" description="Disordered" evidence="1">
    <location>
        <begin position="76"/>
        <end position="97"/>
    </location>
</feature>
<evidence type="ECO:0000313" key="3">
    <source>
        <dbReference type="EMBL" id="EMF16289.1"/>
    </source>
</evidence>
<proteinExistence type="predicted"/>
<feature type="signal peptide" evidence="2">
    <location>
        <begin position="1"/>
        <end position="23"/>
    </location>
</feature>
<keyword evidence="4" id="KW-1185">Reference proteome</keyword>
<evidence type="ECO:0008006" key="5">
    <source>
        <dbReference type="Google" id="ProtNLM"/>
    </source>
</evidence>
<dbReference type="RefSeq" id="XP_016764410.1">
    <property type="nucleotide sequence ID" value="XM_016910104.1"/>
</dbReference>
<dbReference type="EMBL" id="KB456260">
    <property type="protein sequence ID" value="EMF16289.1"/>
    <property type="molecule type" value="Genomic_DNA"/>
</dbReference>
<accession>N1QLZ2</accession>
<protein>
    <recommendedName>
        <fullName evidence="5">Secreted protein</fullName>
    </recommendedName>
</protein>
<dbReference type="OrthoDB" id="445357at2759"/>
<reference evidence="3 4" key="1">
    <citation type="journal article" date="2012" name="PLoS Pathog.">
        <title>Diverse lifestyles and strategies of plant pathogenesis encoded in the genomes of eighteen Dothideomycetes fungi.</title>
        <authorList>
            <person name="Ohm R.A."/>
            <person name="Feau N."/>
            <person name="Henrissat B."/>
            <person name="Schoch C.L."/>
            <person name="Horwitz B.A."/>
            <person name="Barry K.W."/>
            <person name="Condon B.J."/>
            <person name="Copeland A.C."/>
            <person name="Dhillon B."/>
            <person name="Glaser F."/>
            <person name="Hesse C.N."/>
            <person name="Kosti I."/>
            <person name="LaButti K."/>
            <person name="Lindquist E.A."/>
            <person name="Lucas S."/>
            <person name="Salamov A.A."/>
            <person name="Bradshaw R.E."/>
            <person name="Ciuffetti L."/>
            <person name="Hamelin R.C."/>
            <person name="Kema G.H.J."/>
            <person name="Lawrence C."/>
            <person name="Scott J.A."/>
            <person name="Spatafora J.W."/>
            <person name="Turgeon B.G."/>
            <person name="de Wit P.J.G.M."/>
            <person name="Zhong S."/>
            <person name="Goodwin S.B."/>
            <person name="Grigoriev I.V."/>
        </authorList>
    </citation>
    <scope>NUCLEOTIDE SEQUENCE [LARGE SCALE GENOMIC DNA]</scope>
    <source>
        <strain evidence="3 4">SO2202</strain>
    </source>
</reference>
<feature type="chain" id="PRO_5004110446" description="Secreted protein" evidence="2">
    <location>
        <begin position="24"/>
        <end position="97"/>
    </location>
</feature>
<dbReference type="Proteomes" id="UP000016931">
    <property type="component" value="Unassembled WGS sequence"/>
</dbReference>
<dbReference type="GeneID" id="27907241"/>
<evidence type="ECO:0000256" key="1">
    <source>
        <dbReference type="SAM" id="MobiDB-lite"/>
    </source>
</evidence>
<gene>
    <name evidence="3" type="ORF">SEPMUDRAFT_75293</name>
</gene>
<keyword evidence="2" id="KW-0732">Signal</keyword>
<name>N1QLZ2_SPHMS</name>
<organism evidence="3 4">
    <name type="scientific">Sphaerulina musiva (strain SO2202)</name>
    <name type="common">Poplar stem canker fungus</name>
    <name type="synonym">Septoria musiva</name>
    <dbReference type="NCBI Taxonomy" id="692275"/>
    <lineage>
        <taxon>Eukaryota</taxon>
        <taxon>Fungi</taxon>
        <taxon>Dikarya</taxon>
        <taxon>Ascomycota</taxon>
        <taxon>Pezizomycotina</taxon>
        <taxon>Dothideomycetes</taxon>
        <taxon>Dothideomycetidae</taxon>
        <taxon>Mycosphaerellales</taxon>
        <taxon>Mycosphaerellaceae</taxon>
        <taxon>Sphaerulina</taxon>
    </lineage>
</organism>